<evidence type="ECO:0008006" key="2">
    <source>
        <dbReference type="Google" id="ProtNLM"/>
    </source>
</evidence>
<organism evidence="1">
    <name type="scientific">uncultured Dysgonomonas sp</name>
    <dbReference type="NCBI Taxonomy" id="206096"/>
    <lineage>
        <taxon>Bacteria</taxon>
        <taxon>Pseudomonadati</taxon>
        <taxon>Bacteroidota</taxon>
        <taxon>Bacteroidia</taxon>
        <taxon>Bacteroidales</taxon>
        <taxon>Dysgonomonadaceae</taxon>
        <taxon>Dysgonomonas</taxon>
        <taxon>environmental samples</taxon>
    </lineage>
</organism>
<dbReference type="PROSITE" id="PS51257">
    <property type="entry name" value="PROKAR_LIPOPROTEIN"/>
    <property type="match status" value="1"/>
</dbReference>
<dbReference type="EMBL" id="FLUL01000001">
    <property type="protein sequence ID" value="SBW05392.1"/>
    <property type="molecule type" value="Genomic_DNA"/>
</dbReference>
<name>A0A212K180_9BACT</name>
<dbReference type="InterPro" id="IPR025049">
    <property type="entry name" value="Mfa-like_1"/>
</dbReference>
<dbReference type="Gene3D" id="2.60.40.2630">
    <property type="match status" value="1"/>
</dbReference>
<dbReference type="CDD" id="cd13121">
    <property type="entry name" value="BF2867_like_C"/>
    <property type="match status" value="1"/>
</dbReference>
<dbReference type="Pfam" id="PF13149">
    <property type="entry name" value="Mfa_like_1"/>
    <property type="match status" value="1"/>
</dbReference>
<dbReference type="AlphaFoldDB" id="A0A212K180"/>
<sequence>MEKKYFFTITMILSLFCACSDSERCINEGSEEFLSVAQVGFALKSSDAASKSFFEEGDQIGLYIYDSQGSGYRGMTYKNNSWALHAPVSVSEGYTDIYAAYPYNSQNDVATSFEIEHTSQTDYLYSDRYSVNSTNPVLSLTMKHALALIEFEFQWTDVSQAANLELIAIQGQGLYSKAKIDLITGKMEHLKGWNDPAVIYGWQLGSDHLNDGSKVSLMVVPCDEIENDGDIMIDFYTDNMKAHWPVPAGTRWESGKRYTYKVLIQERLLEIMDVRIEDWIDAGTDRISLPWYE</sequence>
<dbReference type="InterPro" id="IPR042278">
    <property type="entry name" value="Mfa-like_1_N"/>
</dbReference>
<protein>
    <recommendedName>
        <fullName evidence="2">Fimbrillin family protein</fullName>
    </recommendedName>
</protein>
<dbReference type="CDD" id="cd13120">
    <property type="entry name" value="BF2867_like_N"/>
    <property type="match status" value="1"/>
</dbReference>
<gene>
    <name evidence="1" type="ORF">KL86DYS2_12782</name>
</gene>
<accession>A0A212K180</accession>
<evidence type="ECO:0000313" key="1">
    <source>
        <dbReference type="EMBL" id="SBW05392.1"/>
    </source>
</evidence>
<reference evidence="1" key="1">
    <citation type="submission" date="2016-04" db="EMBL/GenBank/DDBJ databases">
        <authorList>
            <person name="Evans L.H."/>
            <person name="Alamgir A."/>
            <person name="Owens N."/>
            <person name="Weber N.D."/>
            <person name="Virtaneva K."/>
            <person name="Barbian K."/>
            <person name="Babar A."/>
            <person name="Rosenke K."/>
        </authorList>
    </citation>
    <scope>NUCLEOTIDE SEQUENCE</scope>
    <source>
        <strain evidence="1">86-2</strain>
    </source>
</reference>
<dbReference type="RefSeq" id="WP_296950779.1">
    <property type="nucleotide sequence ID" value="NZ_LT599021.1"/>
</dbReference>
<proteinExistence type="predicted"/>
<dbReference type="Gene3D" id="2.60.40.2620">
    <property type="entry name" value="Fimbrillin-like"/>
    <property type="match status" value="1"/>
</dbReference>